<feature type="compositionally biased region" description="Polar residues" evidence="2">
    <location>
        <begin position="365"/>
        <end position="374"/>
    </location>
</feature>
<evidence type="ECO:0000256" key="1">
    <source>
        <dbReference type="ARBA" id="ARBA00007711"/>
    </source>
</evidence>
<feature type="region of interest" description="Disordered" evidence="2">
    <location>
        <begin position="325"/>
        <end position="374"/>
    </location>
</feature>
<dbReference type="Proteomes" id="UP000694843">
    <property type="component" value="Unplaced"/>
</dbReference>
<dbReference type="KEGG" id="hazt:108681419"/>
<reference evidence="5 6" key="1">
    <citation type="submission" date="2025-04" db="UniProtKB">
        <authorList>
            <consortium name="RefSeq"/>
        </authorList>
    </citation>
    <scope>IDENTIFICATION</scope>
    <source>
        <tissue evidence="5 6">Whole organism</tissue>
    </source>
</reference>
<keyword evidence="3" id="KW-0812">Transmembrane</keyword>
<dbReference type="InterPro" id="IPR032776">
    <property type="entry name" value="CECR6/TMEM121"/>
</dbReference>
<dbReference type="AlphaFoldDB" id="A0A8B7PKN1"/>
<evidence type="ECO:0000313" key="5">
    <source>
        <dbReference type="RefSeq" id="XP_018025930.1"/>
    </source>
</evidence>
<feature type="transmembrane region" description="Helical" evidence="3">
    <location>
        <begin position="190"/>
        <end position="206"/>
    </location>
</feature>
<dbReference type="OrthoDB" id="5964337at2759"/>
<dbReference type="OMA" id="HNEAHNS"/>
<gene>
    <name evidence="5 6" type="primary">LOC108681419</name>
</gene>
<feature type="transmembrane region" description="Helical" evidence="3">
    <location>
        <begin position="252"/>
        <end position="278"/>
    </location>
</feature>
<feature type="transmembrane region" description="Helical" evidence="3">
    <location>
        <begin position="20"/>
        <end position="44"/>
    </location>
</feature>
<keyword evidence="3" id="KW-1133">Transmembrane helix</keyword>
<accession>A0A8B7PKN1</accession>
<protein>
    <submittedName>
        <fullName evidence="5 6">Uncharacterized protein LOC108681419</fullName>
    </submittedName>
</protein>
<comment type="similarity">
    <text evidence="1">Belongs to the TMEM121 family.</text>
</comment>
<evidence type="ECO:0000313" key="4">
    <source>
        <dbReference type="Proteomes" id="UP000694843"/>
    </source>
</evidence>
<keyword evidence="3" id="KW-0472">Membrane</keyword>
<dbReference type="GeneID" id="108681419"/>
<evidence type="ECO:0000256" key="3">
    <source>
        <dbReference type="SAM" id="Phobius"/>
    </source>
</evidence>
<evidence type="ECO:0000256" key="2">
    <source>
        <dbReference type="SAM" id="MobiDB-lite"/>
    </source>
</evidence>
<sequence>MAVNGVCPFILTRKLVFHTLLTLVLILASATQGAILNLFFITAAPNDTRPYFWFLADFLVVMIFALTMLRSYSHWKKSDEQLVKRKSYAKHSESAKQQSIFKRYQYILGYHPLGYISWMFYSFFLIMKIAMIFKFEIVNQLSEESFLTPQVMKMAIALTALVFFVFVEGHYDAARHSMRALYIANLVKNYTFEIFDAITFLSLLFVSETKMVFSFAFENTIISFGCITLLLPNICLYKLSQNDYGRVRSSTILAFIYTMLHLFLVNIPYMCVRIYLWVMMREPVSIFLVKNVLNILLTLLESTSDFPELRVAVLHKLGYAARQPENSECSQSDDTNTLNKSSTQQDDEHIELPQNGTLPHRAKTNARTSAEQSV</sequence>
<dbReference type="Pfam" id="PF14997">
    <property type="entry name" value="CECR6_TMEM121"/>
    <property type="match status" value="1"/>
</dbReference>
<feature type="transmembrane region" description="Helical" evidence="3">
    <location>
        <begin position="151"/>
        <end position="169"/>
    </location>
</feature>
<feature type="compositionally biased region" description="Polar residues" evidence="2">
    <location>
        <begin position="325"/>
        <end position="344"/>
    </location>
</feature>
<dbReference type="PANTHER" id="PTHR47399">
    <property type="entry name" value="TRANSMEMBRANE PROTEIN 121B"/>
    <property type="match status" value="1"/>
</dbReference>
<dbReference type="InterPro" id="IPR026624">
    <property type="entry name" value="CECR6"/>
</dbReference>
<evidence type="ECO:0000313" key="6">
    <source>
        <dbReference type="RefSeq" id="XP_018025931.1"/>
    </source>
</evidence>
<dbReference type="RefSeq" id="XP_018025930.1">
    <property type="nucleotide sequence ID" value="XM_018170441.2"/>
</dbReference>
<feature type="transmembrane region" description="Helical" evidence="3">
    <location>
        <begin position="212"/>
        <end position="231"/>
    </location>
</feature>
<dbReference type="PANTHER" id="PTHR47399:SF1">
    <property type="entry name" value="TRANSMEMBRANE PROTEIN 121B"/>
    <property type="match status" value="1"/>
</dbReference>
<feature type="transmembrane region" description="Helical" evidence="3">
    <location>
        <begin position="112"/>
        <end position="131"/>
    </location>
</feature>
<organism evidence="4 6">
    <name type="scientific">Hyalella azteca</name>
    <name type="common">Amphipod</name>
    <dbReference type="NCBI Taxonomy" id="294128"/>
    <lineage>
        <taxon>Eukaryota</taxon>
        <taxon>Metazoa</taxon>
        <taxon>Ecdysozoa</taxon>
        <taxon>Arthropoda</taxon>
        <taxon>Crustacea</taxon>
        <taxon>Multicrustacea</taxon>
        <taxon>Malacostraca</taxon>
        <taxon>Eumalacostraca</taxon>
        <taxon>Peracarida</taxon>
        <taxon>Amphipoda</taxon>
        <taxon>Senticaudata</taxon>
        <taxon>Talitrida</taxon>
        <taxon>Talitroidea</taxon>
        <taxon>Hyalellidae</taxon>
        <taxon>Hyalella</taxon>
    </lineage>
</organism>
<dbReference type="RefSeq" id="XP_018025931.1">
    <property type="nucleotide sequence ID" value="XM_018170442.2"/>
</dbReference>
<name>A0A8B7PKN1_HYAAZ</name>
<keyword evidence="4" id="KW-1185">Reference proteome</keyword>
<proteinExistence type="inferred from homology"/>
<feature type="transmembrane region" description="Helical" evidence="3">
    <location>
        <begin position="50"/>
        <end position="69"/>
    </location>
</feature>